<keyword evidence="2" id="KW-1185">Reference proteome</keyword>
<proteinExistence type="predicted"/>
<evidence type="ECO:0000313" key="1">
    <source>
        <dbReference type="EMBL" id="KAJ0105881.1"/>
    </source>
</evidence>
<name>A0ACC1C0V4_9ROSI</name>
<organism evidence="1 2">
    <name type="scientific">Pistacia atlantica</name>
    <dbReference type="NCBI Taxonomy" id="434234"/>
    <lineage>
        <taxon>Eukaryota</taxon>
        <taxon>Viridiplantae</taxon>
        <taxon>Streptophyta</taxon>
        <taxon>Embryophyta</taxon>
        <taxon>Tracheophyta</taxon>
        <taxon>Spermatophyta</taxon>
        <taxon>Magnoliopsida</taxon>
        <taxon>eudicotyledons</taxon>
        <taxon>Gunneridae</taxon>
        <taxon>Pentapetalae</taxon>
        <taxon>rosids</taxon>
        <taxon>malvids</taxon>
        <taxon>Sapindales</taxon>
        <taxon>Anacardiaceae</taxon>
        <taxon>Pistacia</taxon>
    </lineage>
</organism>
<protein>
    <submittedName>
        <fullName evidence="1">Uncharacterized protein</fullName>
    </submittedName>
</protein>
<dbReference type="EMBL" id="CM047898">
    <property type="protein sequence ID" value="KAJ0105881.1"/>
    <property type="molecule type" value="Genomic_DNA"/>
</dbReference>
<gene>
    <name evidence="1" type="ORF">Patl1_18402</name>
</gene>
<reference evidence="2" key="1">
    <citation type="journal article" date="2023" name="G3 (Bethesda)">
        <title>Genome assembly and association tests identify interacting loci associated with vigor, precocity, and sex in interspecific pistachio rootstocks.</title>
        <authorList>
            <person name="Palmer W."/>
            <person name="Jacygrad E."/>
            <person name="Sagayaradj S."/>
            <person name="Cavanaugh K."/>
            <person name="Han R."/>
            <person name="Bertier L."/>
            <person name="Beede B."/>
            <person name="Kafkas S."/>
            <person name="Golino D."/>
            <person name="Preece J."/>
            <person name="Michelmore R."/>
        </authorList>
    </citation>
    <scope>NUCLEOTIDE SEQUENCE [LARGE SCALE GENOMIC DNA]</scope>
</reference>
<comment type="caution">
    <text evidence="1">The sequence shown here is derived from an EMBL/GenBank/DDBJ whole genome shotgun (WGS) entry which is preliminary data.</text>
</comment>
<accession>A0ACC1C0V4</accession>
<dbReference type="Proteomes" id="UP001164250">
    <property type="component" value="Chromosome 2"/>
</dbReference>
<sequence>MQISIANNIKSTLPKTSSVKEFMTFVEEHSQTIDKSLAGTLMATLTTMKFDGSHSMHEHVIEISNIAARLKSLRISVDKNFLVQFIINSLPPEYGPFQVNYNTMIDNGM</sequence>
<evidence type="ECO:0000313" key="2">
    <source>
        <dbReference type="Proteomes" id="UP001164250"/>
    </source>
</evidence>